<proteinExistence type="inferred from homology"/>
<evidence type="ECO:0000313" key="9">
    <source>
        <dbReference type="Proteomes" id="UP000632659"/>
    </source>
</evidence>
<evidence type="ECO:0000256" key="3">
    <source>
        <dbReference type="ARBA" id="ARBA00022722"/>
    </source>
</evidence>
<dbReference type="InterPro" id="IPR000999">
    <property type="entry name" value="RNase_III_dom"/>
</dbReference>
<keyword evidence="6" id="KW-0699">rRNA-binding</keyword>
<keyword evidence="6" id="KW-0694">RNA-binding</keyword>
<comment type="subcellular location">
    <subcellularLocation>
        <location evidence="6">Cytoplasm</location>
    </subcellularLocation>
</comment>
<dbReference type="GO" id="GO:0004525">
    <property type="term" value="F:ribonuclease III activity"/>
    <property type="evidence" value="ECO:0007669"/>
    <property type="project" value="InterPro"/>
</dbReference>
<dbReference type="AlphaFoldDB" id="A0A8J6P8C8"/>
<evidence type="ECO:0000256" key="5">
    <source>
        <dbReference type="ARBA" id="ARBA00022801"/>
    </source>
</evidence>
<evidence type="ECO:0000256" key="1">
    <source>
        <dbReference type="ARBA" id="ARBA00022517"/>
    </source>
</evidence>
<dbReference type="Proteomes" id="UP000632659">
    <property type="component" value="Unassembled WGS sequence"/>
</dbReference>
<dbReference type="PANTHER" id="PTHR34276:SF1">
    <property type="entry name" value="MINI-RIBONUCLEASE 3"/>
    <property type="match status" value="1"/>
</dbReference>
<evidence type="ECO:0000313" key="8">
    <source>
        <dbReference type="EMBL" id="MBC8611520.1"/>
    </source>
</evidence>
<dbReference type="InterPro" id="IPR036389">
    <property type="entry name" value="RNase_III_sf"/>
</dbReference>
<comment type="similarity">
    <text evidence="6">Belongs to the MrnC RNase family.</text>
</comment>
<keyword evidence="2 6" id="KW-0698">rRNA processing</keyword>
<dbReference type="EMBL" id="JACRTL010000006">
    <property type="protein sequence ID" value="MBC8611520.1"/>
    <property type="molecule type" value="Genomic_DNA"/>
</dbReference>
<dbReference type="Pfam" id="PF00636">
    <property type="entry name" value="Ribonuclease_3"/>
    <property type="match status" value="1"/>
</dbReference>
<feature type="domain" description="RNase III" evidence="7">
    <location>
        <begin position="1"/>
        <end position="94"/>
    </location>
</feature>
<dbReference type="OrthoDB" id="46571at2"/>
<dbReference type="HAMAP" id="MF_01468">
    <property type="entry name" value="RNase_Mini_III"/>
    <property type="match status" value="1"/>
</dbReference>
<dbReference type="InterPro" id="IPR008226">
    <property type="entry name" value="Mini3_fam"/>
</dbReference>
<evidence type="ECO:0000256" key="6">
    <source>
        <dbReference type="HAMAP-Rule" id="MF_01468"/>
    </source>
</evidence>
<keyword evidence="4 6" id="KW-0255">Endonuclease</keyword>
<feature type="active site" evidence="6">
    <location>
        <position position="3"/>
    </location>
</feature>
<evidence type="ECO:0000256" key="4">
    <source>
        <dbReference type="ARBA" id="ARBA00022759"/>
    </source>
</evidence>
<comment type="cofactor">
    <cofactor evidence="6">
        <name>Mg(2+)</name>
        <dbReference type="ChEBI" id="CHEBI:18420"/>
    </cofactor>
</comment>
<protein>
    <recommendedName>
        <fullName evidence="6">Mini-ribonuclease 3</fullName>
        <shortName evidence="6">Mini-3</shortName>
        <shortName evidence="6">Mini-RNase 3</shortName>
        <ecNumber evidence="6">3.1.26.-</ecNumber>
    </recommendedName>
    <alternativeName>
        <fullName evidence="6">Mini-RNase III</fullName>
        <shortName evidence="6">Mini-III</shortName>
    </alternativeName>
</protein>
<name>A0A8J6P8C8_9FIRM</name>
<comment type="caution">
    <text evidence="8">The sequence shown here is derived from an EMBL/GenBank/DDBJ whole genome shotgun (WGS) entry which is preliminary data.</text>
</comment>
<keyword evidence="3 6" id="KW-0540">Nuclease</keyword>
<dbReference type="GO" id="GO:0005737">
    <property type="term" value="C:cytoplasm"/>
    <property type="evidence" value="ECO:0007669"/>
    <property type="project" value="UniProtKB-SubCell"/>
</dbReference>
<dbReference type="GO" id="GO:0006364">
    <property type="term" value="P:rRNA processing"/>
    <property type="evidence" value="ECO:0007669"/>
    <property type="project" value="UniProtKB-UniRule"/>
</dbReference>
<gene>
    <name evidence="6" type="primary">mrnC</name>
    <name evidence="8" type="ORF">H8702_10475</name>
</gene>
<organism evidence="8 9">
    <name type="scientific">Massiliimalia timonensis</name>
    <dbReference type="NCBI Taxonomy" id="1987501"/>
    <lineage>
        <taxon>Bacteria</taxon>
        <taxon>Bacillati</taxon>
        <taxon>Bacillota</taxon>
        <taxon>Clostridia</taxon>
        <taxon>Eubacteriales</taxon>
        <taxon>Oscillospiraceae</taxon>
        <taxon>Massiliimalia</taxon>
    </lineage>
</organism>
<evidence type="ECO:0000256" key="2">
    <source>
        <dbReference type="ARBA" id="ARBA00022552"/>
    </source>
</evidence>
<dbReference type="GO" id="GO:0019843">
    <property type="term" value="F:rRNA binding"/>
    <property type="evidence" value="ECO:0007669"/>
    <property type="project" value="UniProtKB-UniRule"/>
</dbReference>
<evidence type="ECO:0000259" key="7">
    <source>
        <dbReference type="Pfam" id="PF00636"/>
    </source>
</evidence>
<accession>A0A8J6P8C8</accession>
<dbReference type="SUPFAM" id="SSF69065">
    <property type="entry name" value="RNase III domain-like"/>
    <property type="match status" value="1"/>
</dbReference>
<comment type="function">
    <text evidence="6">Involved in correct processing of both the 5' and 3' ends of 23S rRNA precursor. Processes 30S rRNA precursor transcript even in absence of ribonuclease 3 (Rnc); Rnc processes 30S rRNA into smaller rRNA precursors.</text>
</comment>
<keyword evidence="1 6" id="KW-0690">Ribosome biogenesis</keyword>
<comment type="subunit">
    <text evidence="6">Homodimer.</text>
</comment>
<dbReference type="Gene3D" id="1.10.1520.10">
    <property type="entry name" value="Ribonuclease III domain"/>
    <property type="match status" value="1"/>
</dbReference>
<keyword evidence="6" id="KW-0963">Cytoplasm</keyword>
<dbReference type="EC" id="3.1.26.-" evidence="6"/>
<keyword evidence="9" id="KW-1185">Reference proteome</keyword>
<dbReference type="PANTHER" id="PTHR34276">
    <property type="entry name" value="MINI-RIBONUCLEASE 3"/>
    <property type="match status" value="1"/>
</dbReference>
<reference evidence="8" key="1">
    <citation type="submission" date="2020-08" db="EMBL/GenBank/DDBJ databases">
        <title>Genome public.</title>
        <authorList>
            <person name="Liu C."/>
            <person name="Sun Q."/>
        </authorList>
    </citation>
    <scope>NUCLEOTIDE SEQUENCE</scope>
    <source>
        <strain evidence="8">NSJ-15</strain>
    </source>
</reference>
<dbReference type="PIRSF" id="PIRSF005520">
    <property type="entry name" value="UCP005520"/>
    <property type="match status" value="1"/>
</dbReference>
<sequence>MGDAVLEIMVREKLIRRANMPVHKLHRMTVERVCADAQSAAVEIVYDRLTEEELAIYKRGRNANGNHVPKNADPQDYRRATGLEALFGYLHLKGKQERIDELFALIWKD</sequence>
<keyword evidence="6" id="KW-0460">Magnesium</keyword>
<keyword evidence="5 6" id="KW-0378">Hydrolase</keyword>